<proteinExistence type="predicted"/>
<evidence type="ECO:0000313" key="1">
    <source>
        <dbReference type="EMBL" id="NBJ94531.1"/>
    </source>
</evidence>
<organism evidence="1 2">
    <name type="scientific">Parablautia muri</name>
    <dbReference type="NCBI Taxonomy" id="2320879"/>
    <lineage>
        <taxon>Bacteria</taxon>
        <taxon>Bacillati</taxon>
        <taxon>Bacillota</taxon>
        <taxon>Clostridia</taxon>
        <taxon>Lachnospirales</taxon>
        <taxon>Lachnospiraceae</taxon>
        <taxon>Parablautia</taxon>
    </lineage>
</organism>
<dbReference type="RefSeq" id="WP_160561550.1">
    <property type="nucleotide sequence ID" value="NZ_QZDT01000042.1"/>
</dbReference>
<gene>
    <name evidence="1" type="ORF">D5281_18590</name>
</gene>
<dbReference type="SUPFAM" id="SSF57802">
    <property type="entry name" value="Rubredoxin-like"/>
    <property type="match status" value="1"/>
</dbReference>
<dbReference type="OrthoDB" id="1853759at2"/>
<keyword evidence="2" id="KW-1185">Reference proteome</keyword>
<sequence length="221" mass="25107">MNYFTCDACHYIFQSDDMPSSCPSCSASSIIAQNSTSKKFKIPAVRPSTETEIAQSRLADTKESSKKTFLGRVKNLADYTLTDDEYHTALMLLFYFKSAPEDFTSMYLNDLLYGRNSFIENKIVETSARNLYLQAQKHFTSELGRERRETGCNDAGEVAAYTEKGSAASLLLLFRQDGTDQILGKTPNLTNIRNVKFDQVVQEPGEDYIRFLVDWYNSVRQ</sequence>
<dbReference type="AlphaFoldDB" id="A0A9X5BI40"/>
<comment type="caution">
    <text evidence="1">The sequence shown here is derived from an EMBL/GenBank/DDBJ whole genome shotgun (WGS) entry which is preliminary data.</text>
</comment>
<accession>A0A9X5BI40</accession>
<dbReference type="Gene3D" id="2.20.28.10">
    <property type="match status" value="1"/>
</dbReference>
<evidence type="ECO:0000313" key="2">
    <source>
        <dbReference type="Proteomes" id="UP001154420"/>
    </source>
</evidence>
<name>A0A9X5BI40_9FIRM</name>
<dbReference type="EMBL" id="QZDT01000042">
    <property type="protein sequence ID" value="NBJ94531.1"/>
    <property type="molecule type" value="Genomic_DNA"/>
</dbReference>
<protein>
    <submittedName>
        <fullName evidence="1">Uncharacterized protein</fullName>
    </submittedName>
</protein>
<dbReference type="Proteomes" id="UP001154420">
    <property type="component" value="Unassembled WGS sequence"/>
</dbReference>
<reference evidence="1" key="1">
    <citation type="submission" date="2018-09" db="EMBL/GenBank/DDBJ databases">
        <title>Murine metabolic-syndrome-specific gut microbial biobank.</title>
        <authorList>
            <person name="Liu C."/>
        </authorList>
    </citation>
    <scope>NUCLEOTIDE SEQUENCE</scope>
    <source>
        <strain evidence="1">D42-62</strain>
    </source>
</reference>